<dbReference type="AlphaFoldDB" id="A0A9Q1C1E7"/>
<sequence>MRIGSLNLWTQFTKVQKARQGFALYNVLPTKRGVHEKVRLAMQNEEIKISEEDSVKQIFTILDKWYQKDGFSVVCEAWCSFKDLTKKDSDTMDLFLNEYEKKVKALKKEGVTLPEVVMAMQLIDSDGMDKTDKQIVLTAVNYKKKEEMYDQMKNALRKFFGEQAMAYRQKPHEAGTSVKEEPVYATETDEAYFIRSSRGNTGARRGRQGPGQDAEKVEVVLVVVPILNRQQSGLKDKILQVHKPLFRQVGEEDHILEIQLQAVVRKIPVMPMETISNV</sequence>
<dbReference type="OrthoDB" id="6111086at2759"/>
<reference evidence="1" key="1">
    <citation type="submission" date="2021-10" db="EMBL/GenBank/DDBJ databases">
        <title>Tropical sea cucumber genome reveals ecological adaptation and Cuvierian tubules defense mechanism.</title>
        <authorList>
            <person name="Chen T."/>
        </authorList>
    </citation>
    <scope>NUCLEOTIDE SEQUENCE</scope>
    <source>
        <strain evidence="1">Nanhai2018</strain>
        <tissue evidence="1">Muscle</tissue>
    </source>
</reference>
<dbReference type="EMBL" id="JAIZAY010000009">
    <property type="protein sequence ID" value="KAJ8036473.1"/>
    <property type="molecule type" value="Genomic_DNA"/>
</dbReference>
<organism evidence="1 2">
    <name type="scientific">Holothuria leucospilota</name>
    <name type="common">Black long sea cucumber</name>
    <name type="synonym">Mertensiothuria leucospilota</name>
    <dbReference type="NCBI Taxonomy" id="206669"/>
    <lineage>
        <taxon>Eukaryota</taxon>
        <taxon>Metazoa</taxon>
        <taxon>Echinodermata</taxon>
        <taxon>Eleutherozoa</taxon>
        <taxon>Echinozoa</taxon>
        <taxon>Holothuroidea</taxon>
        <taxon>Aspidochirotacea</taxon>
        <taxon>Aspidochirotida</taxon>
        <taxon>Holothuriidae</taxon>
        <taxon>Holothuria</taxon>
    </lineage>
</organism>
<dbReference type="Proteomes" id="UP001152320">
    <property type="component" value="Chromosome 9"/>
</dbReference>
<name>A0A9Q1C1E7_HOLLE</name>
<evidence type="ECO:0000313" key="2">
    <source>
        <dbReference type="Proteomes" id="UP001152320"/>
    </source>
</evidence>
<accession>A0A9Q1C1E7</accession>
<proteinExistence type="predicted"/>
<gene>
    <name evidence="1" type="ORF">HOLleu_20461</name>
</gene>
<keyword evidence="2" id="KW-1185">Reference proteome</keyword>
<comment type="caution">
    <text evidence="1">The sequence shown here is derived from an EMBL/GenBank/DDBJ whole genome shotgun (WGS) entry which is preliminary data.</text>
</comment>
<evidence type="ECO:0000313" key="1">
    <source>
        <dbReference type="EMBL" id="KAJ8036473.1"/>
    </source>
</evidence>
<protein>
    <submittedName>
        <fullName evidence="1">Uncharacterized protein</fullName>
    </submittedName>
</protein>